<keyword evidence="3" id="KW-0067">ATP-binding</keyword>
<accession>A0A0H5QDF2</accession>
<keyword evidence="1" id="KW-0547">Nucleotide-binding</keyword>
<sequence>MIHVSAVQAPAHIQDTGRYGHRRYGIGHAGAMDTVALAAGNILLGNDEGTAAIEIALGGIMLVFERDTPFCLTGAVYQAELDGEPVYSYWRYTARKGQTLKLVRAVQGMYGYVCVAGGFDVPEVMGSRSTDLKAGFGGHQGRMLQKGDCLPIGKGAQELSKVGIAPIPFTDTVHLVPSSEYAAFSEKGRLNLERETWTLQSDSNRMGYRFDGQPLTLSQPLEMLSHAVQAGTVQVPPGGKPIILLADAQTTGGYPKIATVAAADLGRLAQVRFGSKVKFKIIGLKEATALRRKNQVYLNQIRRITHEAG</sequence>
<dbReference type="SMART" id="SM00797">
    <property type="entry name" value="AHS2"/>
    <property type="match status" value="1"/>
</dbReference>
<dbReference type="AlphaFoldDB" id="A0A0H5QDF2"/>
<dbReference type="EC" id="3.5.1.54" evidence="5"/>
<dbReference type="Pfam" id="PF02626">
    <property type="entry name" value="CT_A_B"/>
    <property type="match status" value="1"/>
</dbReference>
<dbReference type="Gene3D" id="2.40.100.10">
    <property type="entry name" value="Cyclophilin-like"/>
    <property type="match status" value="1"/>
</dbReference>
<dbReference type="InterPro" id="IPR003778">
    <property type="entry name" value="CT_A_B"/>
</dbReference>
<protein>
    <submittedName>
        <fullName evidence="5">Allophanate hydrolase 2 subunit 2</fullName>
        <ecNumber evidence="5">3.5.1.54</ecNumber>
    </submittedName>
</protein>
<evidence type="ECO:0000256" key="2">
    <source>
        <dbReference type="ARBA" id="ARBA00022801"/>
    </source>
</evidence>
<dbReference type="InterPro" id="IPR052708">
    <property type="entry name" value="PxpC"/>
</dbReference>
<dbReference type="GO" id="GO:0005524">
    <property type="term" value="F:ATP binding"/>
    <property type="evidence" value="ECO:0007669"/>
    <property type="project" value="UniProtKB-KW"/>
</dbReference>
<evidence type="ECO:0000313" key="5">
    <source>
        <dbReference type="EMBL" id="CRY99964.1"/>
    </source>
</evidence>
<dbReference type="PANTHER" id="PTHR43309:SF3">
    <property type="entry name" value="5-OXOPROLINASE SUBUNIT C"/>
    <property type="match status" value="1"/>
</dbReference>
<organism evidence="5 6">
    <name type="scientific">Neisseria meningitidis serogroup B</name>
    <dbReference type="NCBI Taxonomy" id="491"/>
    <lineage>
        <taxon>Bacteria</taxon>
        <taxon>Pseudomonadati</taxon>
        <taxon>Pseudomonadota</taxon>
        <taxon>Betaproteobacteria</taxon>
        <taxon>Neisseriales</taxon>
        <taxon>Neisseriaceae</taxon>
        <taxon>Neisseria</taxon>
    </lineage>
</organism>
<evidence type="ECO:0000313" key="6">
    <source>
        <dbReference type="Proteomes" id="UP000182715"/>
    </source>
</evidence>
<dbReference type="EMBL" id="CVTF01000114">
    <property type="protein sequence ID" value="CRY99964.1"/>
    <property type="molecule type" value="Genomic_DNA"/>
</dbReference>
<dbReference type="PANTHER" id="PTHR43309">
    <property type="entry name" value="5-OXOPROLINASE SUBUNIT C"/>
    <property type="match status" value="1"/>
</dbReference>
<dbReference type="InterPro" id="IPR029000">
    <property type="entry name" value="Cyclophilin-like_dom_sf"/>
</dbReference>
<proteinExistence type="predicted"/>
<dbReference type="NCBIfam" id="TIGR00724">
    <property type="entry name" value="urea_amlyse_rel"/>
    <property type="match status" value="1"/>
</dbReference>
<evidence type="ECO:0000256" key="3">
    <source>
        <dbReference type="ARBA" id="ARBA00022840"/>
    </source>
</evidence>
<reference evidence="5 6" key="1">
    <citation type="submission" date="2014-11" db="EMBL/GenBank/DDBJ databases">
        <authorList>
            <person name="Diene M.Seydina."/>
        </authorList>
    </citation>
    <scope>NUCLEOTIDE SEQUENCE [LARGE SCALE GENOMIC DNA]</scope>
    <source>
        <strain evidence="5 6">Neisseria meningitidis CHUV</strain>
    </source>
</reference>
<dbReference type="GO" id="GO:0004039">
    <property type="term" value="F:allophanate hydrolase activity"/>
    <property type="evidence" value="ECO:0007669"/>
    <property type="project" value="UniProtKB-EC"/>
</dbReference>
<name>A0A0H5QDF2_NEIMI</name>
<dbReference type="Proteomes" id="UP000182715">
    <property type="component" value="Unassembled WGS sequence"/>
</dbReference>
<evidence type="ECO:0000259" key="4">
    <source>
        <dbReference type="SMART" id="SM00797"/>
    </source>
</evidence>
<dbReference type="SUPFAM" id="SSF50891">
    <property type="entry name" value="Cyclophilin-like"/>
    <property type="match status" value="1"/>
</dbReference>
<keyword evidence="2 5" id="KW-0378">Hydrolase</keyword>
<evidence type="ECO:0000256" key="1">
    <source>
        <dbReference type="ARBA" id="ARBA00022741"/>
    </source>
</evidence>
<feature type="domain" description="Carboxyltransferase" evidence="4">
    <location>
        <begin position="23"/>
        <end position="297"/>
    </location>
</feature>